<comment type="caution">
    <text evidence="1">The sequence shown here is derived from an EMBL/GenBank/DDBJ whole genome shotgun (WGS) entry which is preliminary data.</text>
</comment>
<dbReference type="OrthoDB" id="143720at2"/>
<reference evidence="1 2" key="1">
    <citation type="submission" date="2019-10" db="EMBL/GenBank/DDBJ databases">
        <title>Glaciimonas soli sp. nov., a psychrophilic bacterium isolated from the forest soil of a high elevation mountain in Taiwan.</title>
        <authorList>
            <person name="Wang L.-T."/>
            <person name="Shieh W.Y."/>
        </authorList>
    </citation>
    <scope>NUCLEOTIDE SEQUENCE [LARGE SCALE GENOMIC DNA]</scope>
    <source>
        <strain evidence="1 2">GS1</strain>
    </source>
</reference>
<accession>A0A843YX32</accession>
<protein>
    <submittedName>
        <fullName evidence="1">Uncharacterized protein</fullName>
    </submittedName>
</protein>
<evidence type="ECO:0000313" key="1">
    <source>
        <dbReference type="EMBL" id="MQR02557.1"/>
    </source>
</evidence>
<keyword evidence="2" id="KW-1185">Reference proteome</keyword>
<dbReference type="RefSeq" id="WP_153236166.1">
    <property type="nucleotide sequence ID" value="NZ_WINI01000009.1"/>
</dbReference>
<dbReference type="AlphaFoldDB" id="A0A843YX32"/>
<dbReference type="InterPro" id="IPR019658">
    <property type="entry name" value="DUF2515"/>
</dbReference>
<dbReference type="Proteomes" id="UP000451565">
    <property type="component" value="Unassembled WGS sequence"/>
</dbReference>
<proteinExistence type="predicted"/>
<name>A0A843YX32_9BURK</name>
<dbReference type="EMBL" id="WINI01000009">
    <property type="protein sequence ID" value="MQR02557.1"/>
    <property type="molecule type" value="Genomic_DNA"/>
</dbReference>
<gene>
    <name evidence="1" type="ORF">GEV47_17920</name>
</gene>
<organism evidence="1 2">
    <name type="scientific">Glaciimonas soli</name>
    <dbReference type="NCBI Taxonomy" id="2590999"/>
    <lineage>
        <taxon>Bacteria</taxon>
        <taxon>Pseudomonadati</taxon>
        <taxon>Pseudomonadota</taxon>
        <taxon>Betaproteobacteria</taxon>
        <taxon>Burkholderiales</taxon>
        <taxon>Oxalobacteraceae</taxon>
        <taxon>Glaciimonas</taxon>
    </lineage>
</organism>
<dbReference type="Pfam" id="PF10720">
    <property type="entry name" value="DUF2515"/>
    <property type="match status" value="1"/>
</dbReference>
<evidence type="ECO:0000313" key="2">
    <source>
        <dbReference type="Proteomes" id="UP000451565"/>
    </source>
</evidence>
<sequence length="367" mass="41735">MNSKVISRTPTSVTAMTNSTRGTCVDLQCSCSVMWSMGTLFSYTRLSTYDKPHDEYTLINDYSARARRIAATYARFYLEKEDFSDVNKKGRFYWMALGALASKTVACALESWQMGLAPESVVESFGKGNFWLFIDIATTHWFWARDPKGFKQCAAERPKIDEFVPKIKDHMRQLPWYQDAMGKLHNLPITPEMFKAFDVIGEFENATKIDKPAYQFKHLMLVAQHEQHNILQPLIYDNNPVLKKVLTAQRVGRGVSHMPDPMQDGAIPYDDGGASATINMVKAVVPELELVFTSACTVDDPQLKSVAPLDTVVNDFESRMQWIKQAALKFHGLMQEKTEFMESELSTIATWYQDTGMEALKNRMAKK</sequence>